<evidence type="ECO:0000313" key="2">
    <source>
        <dbReference type="EMBL" id="RLL13532.1"/>
    </source>
</evidence>
<keyword evidence="3" id="KW-1185">Reference proteome</keyword>
<keyword evidence="1" id="KW-1133">Transmembrane helix</keyword>
<protein>
    <submittedName>
        <fullName evidence="2">Uncharacterized protein</fullName>
    </submittedName>
</protein>
<dbReference type="EMBL" id="RCHT01000003">
    <property type="protein sequence ID" value="RLL13532.1"/>
    <property type="molecule type" value="Genomic_DNA"/>
</dbReference>
<feature type="transmembrane region" description="Helical" evidence="1">
    <location>
        <begin position="7"/>
        <end position="27"/>
    </location>
</feature>
<feature type="transmembrane region" description="Helical" evidence="1">
    <location>
        <begin position="175"/>
        <end position="195"/>
    </location>
</feature>
<name>A0A498CPQ4_9FIRM</name>
<keyword evidence="1" id="KW-0812">Transmembrane</keyword>
<organism evidence="2 3">
    <name type="scientific">Anaerotruncus massiliensis</name>
    <name type="common">ex Liu et al. 2021</name>
    <dbReference type="NCBI Taxonomy" id="2321404"/>
    <lineage>
        <taxon>Bacteria</taxon>
        <taxon>Bacillati</taxon>
        <taxon>Bacillota</taxon>
        <taxon>Clostridia</taxon>
        <taxon>Eubacteriales</taxon>
        <taxon>Oscillospiraceae</taxon>
        <taxon>Anaerotruncus</taxon>
    </lineage>
</organism>
<evidence type="ECO:0000313" key="3">
    <source>
        <dbReference type="Proteomes" id="UP000276301"/>
    </source>
</evidence>
<sequence>MRRRLRFDIWLSLLLALPIMLGIVWLFNHAVFPALYESYAASNAGEAGTVGAPAAGDTFRASTLDEMLEHGTFTFGGDLYVVLNNGGPFYKSRRWEALELEDGSRIAARINHDAIRDDGEPGLYSHDILLPVGTIVHGELPAELVEGFAPYGGLTRTDLMVDMEGGHAVYGYDTLNGYIVVPMQLVLLVGFALLFHRIGVKMGLFPPILPRRAREKTEAAE</sequence>
<evidence type="ECO:0000256" key="1">
    <source>
        <dbReference type="SAM" id="Phobius"/>
    </source>
</evidence>
<comment type="caution">
    <text evidence="2">The sequence shown here is derived from an EMBL/GenBank/DDBJ whole genome shotgun (WGS) entry which is preliminary data.</text>
</comment>
<reference evidence="2 3" key="1">
    <citation type="submission" date="2018-10" db="EMBL/GenBank/DDBJ databases">
        <title>Anaerotruncus faecis sp. nov., isolated from human feces.</title>
        <authorList>
            <person name="Wang Y.-J."/>
        </authorList>
    </citation>
    <scope>NUCLEOTIDE SEQUENCE [LARGE SCALE GENOMIC DNA]</scope>
    <source>
        <strain evidence="2 3">22A2-44</strain>
    </source>
</reference>
<dbReference type="RefSeq" id="WP_121586163.1">
    <property type="nucleotide sequence ID" value="NZ_RCHT01000003.1"/>
</dbReference>
<dbReference type="AlphaFoldDB" id="A0A498CPQ4"/>
<gene>
    <name evidence="2" type="ORF">D4A47_03420</name>
</gene>
<dbReference type="Proteomes" id="UP000276301">
    <property type="component" value="Unassembled WGS sequence"/>
</dbReference>
<proteinExistence type="predicted"/>
<keyword evidence="1" id="KW-0472">Membrane</keyword>
<accession>A0A498CPQ4</accession>